<dbReference type="EnsemblPlants" id="AVESA.00010b.r2.1AG0005630.1">
    <property type="protein sequence ID" value="AVESA.00010b.r2.1AG0005630.1.CDS.1"/>
    <property type="gene ID" value="AVESA.00010b.r2.1AG0005630"/>
</dbReference>
<reference evidence="1" key="2">
    <citation type="submission" date="2025-09" db="UniProtKB">
        <authorList>
            <consortium name="EnsemblPlants"/>
        </authorList>
    </citation>
    <scope>IDENTIFICATION</scope>
</reference>
<proteinExistence type="predicted"/>
<sequence length="465" mass="52069">MSAAVVGGDMMGSSNRRIVIQHCGGTAKITVQVFPSNKRKMTAMQYCGEAAEMTAQVFPSNKRKKSVVPVCTMLLPHDMMLEVLLRLPVKSILRFRAVCRSWDALFSSKHFCSLHMATYKVPPPAPKLLVVSPASKLGSSEVYSYSSSGHRDDLLFTVDSACHDSVEVVMPSPCCGLTLLFDVVARAYYVCNAATRALIRLPPYRDPGHVSTAGLGFDARTREYKVVRLINGYSYETEMLRCDVYTPGADRWRPATGRVPFRWSKFAYSAVDHAVMNKIPPVFANGFLHWLINPSLLIRRPRAAIITFSVTDETFGCVRSPPFWGPEENLRPWSESEGEHLVVMDDQVCIVRNLRDRIPDGKALEIWGLLDYGSGDWSLNHRIDLFGHVGRELGDPQVVRVIGSVGNCRSGKKIIIATSKHLVDDKFQKKLHTYDPRCQVLEGLLSVTETHLSFTVHPWFNIQLI</sequence>
<keyword evidence="2" id="KW-1185">Reference proteome</keyword>
<evidence type="ECO:0000313" key="1">
    <source>
        <dbReference type="EnsemblPlants" id="AVESA.00010b.r2.1AG0005630.1.CDS.1"/>
    </source>
</evidence>
<dbReference type="Proteomes" id="UP001732700">
    <property type="component" value="Chromosome 1A"/>
</dbReference>
<evidence type="ECO:0000313" key="2">
    <source>
        <dbReference type="Proteomes" id="UP001732700"/>
    </source>
</evidence>
<reference evidence="1" key="1">
    <citation type="submission" date="2021-05" db="EMBL/GenBank/DDBJ databases">
        <authorList>
            <person name="Scholz U."/>
            <person name="Mascher M."/>
            <person name="Fiebig A."/>
        </authorList>
    </citation>
    <scope>NUCLEOTIDE SEQUENCE [LARGE SCALE GENOMIC DNA]</scope>
</reference>
<name>A0ACD5T7K1_AVESA</name>
<organism evidence="1 2">
    <name type="scientific">Avena sativa</name>
    <name type="common">Oat</name>
    <dbReference type="NCBI Taxonomy" id="4498"/>
    <lineage>
        <taxon>Eukaryota</taxon>
        <taxon>Viridiplantae</taxon>
        <taxon>Streptophyta</taxon>
        <taxon>Embryophyta</taxon>
        <taxon>Tracheophyta</taxon>
        <taxon>Spermatophyta</taxon>
        <taxon>Magnoliopsida</taxon>
        <taxon>Liliopsida</taxon>
        <taxon>Poales</taxon>
        <taxon>Poaceae</taxon>
        <taxon>BOP clade</taxon>
        <taxon>Pooideae</taxon>
        <taxon>Poodae</taxon>
        <taxon>Poeae</taxon>
        <taxon>Poeae Chloroplast Group 1 (Aveneae type)</taxon>
        <taxon>Aveninae</taxon>
        <taxon>Avena</taxon>
    </lineage>
</organism>
<accession>A0ACD5T7K1</accession>
<protein>
    <submittedName>
        <fullName evidence="1">Uncharacterized protein</fullName>
    </submittedName>
</protein>